<dbReference type="InterPro" id="IPR000601">
    <property type="entry name" value="PKD_dom"/>
</dbReference>
<comment type="caution">
    <text evidence="7">The sequence shown here is derived from an EMBL/GenBank/DDBJ whole genome shotgun (WGS) entry which is preliminary data.</text>
</comment>
<proteinExistence type="predicted"/>
<gene>
    <name evidence="7" type="ORF">C0Q70_01572</name>
</gene>
<dbReference type="SUPFAM" id="SSF49299">
    <property type="entry name" value="PKD domain"/>
    <property type="match status" value="2"/>
</dbReference>
<evidence type="ECO:0000256" key="5">
    <source>
        <dbReference type="ARBA" id="ARBA00023136"/>
    </source>
</evidence>
<evidence type="ECO:0000256" key="3">
    <source>
        <dbReference type="ARBA" id="ARBA00022737"/>
    </source>
</evidence>
<dbReference type="GO" id="GO:0005886">
    <property type="term" value="C:plasma membrane"/>
    <property type="evidence" value="ECO:0007669"/>
    <property type="project" value="TreeGrafter"/>
</dbReference>
<accession>A0A2T7PZX9</accession>
<dbReference type="GO" id="GO:0005261">
    <property type="term" value="F:monoatomic cation channel activity"/>
    <property type="evidence" value="ECO:0007669"/>
    <property type="project" value="TreeGrafter"/>
</dbReference>
<dbReference type="EMBL" id="PZQS01000001">
    <property type="protein sequence ID" value="PVD38947.1"/>
    <property type="molecule type" value="Genomic_DNA"/>
</dbReference>
<protein>
    <recommendedName>
        <fullName evidence="6">PKD domain-containing protein</fullName>
    </recommendedName>
</protein>
<keyword evidence="3" id="KW-0677">Repeat</keyword>
<keyword evidence="2" id="KW-0812">Transmembrane</keyword>
<feature type="domain" description="PKD" evidence="6">
    <location>
        <begin position="545"/>
        <end position="613"/>
    </location>
</feature>
<keyword evidence="4" id="KW-1133">Transmembrane helix</keyword>
<evidence type="ECO:0000313" key="7">
    <source>
        <dbReference type="EMBL" id="PVD38947.1"/>
    </source>
</evidence>
<dbReference type="CDD" id="cd00146">
    <property type="entry name" value="PKD"/>
    <property type="match status" value="1"/>
</dbReference>
<dbReference type="Gene3D" id="2.60.40.10">
    <property type="entry name" value="Immunoglobulins"/>
    <property type="match status" value="1"/>
</dbReference>
<feature type="domain" description="PKD" evidence="6">
    <location>
        <begin position="448"/>
        <end position="515"/>
    </location>
</feature>
<keyword evidence="5" id="KW-0472">Membrane</keyword>
<dbReference type="InterPro" id="IPR022409">
    <property type="entry name" value="PKD/Chitinase_dom"/>
</dbReference>
<evidence type="ECO:0000256" key="4">
    <source>
        <dbReference type="ARBA" id="ARBA00022989"/>
    </source>
</evidence>
<dbReference type="InterPro" id="IPR013783">
    <property type="entry name" value="Ig-like_fold"/>
</dbReference>
<dbReference type="AlphaFoldDB" id="A0A2T7PZX9"/>
<dbReference type="PROSITE" id="PS50093">
    <property type="entry name" value="PKD"/>
    <property type="match status" value="2"/>
</dbReference>
<evidence type="ECO:0000256" key="2">
    <source>
        <dbReference type="ARBA" id="ARBA00022692"/>
    </source>
</evidence>
<dbReference type="InterPro" id="IPR002859">
    <property type="entry name" value="PKD/REJ-like"/>
</dbReference>
<dbReference type="PANTHER" id="PTHR46730">
    <property type="entry name" value="POLYCYSTIN-1"/>
    <property type="match status" value="1"/>
</dbReference>
<dbReference type="Pfam" id="PF02010">
    <property type="entry name" value="REJ"/>
    <property type="match status" value="1"/>
</dbReference>
<organism evidence="7 8">
    <name type="scientific">Pomacea canaliculata</name>
    <name type="common">Golden apple snail</name>
    <dbReference type="NCBI Taxonomy" id="400727"/>
    <lineage>
        <taxon>Eukaryota</taxon>
        <taxon>Metazoa</taxon>
        <taxon>Spiralia</taxon>
        <taxon>Lophotrochozoa</taxon>
        <taxon>Mollusca</taxon>
        <taxon>Gastropoda</taxon>
        <taxon>Caenogastropoda</taxon>
        <taxon>Architaenioglossa</taxon>
        <taxon>Ampullarioidea</taxon>
        <taxon>Ampullariidae</taxon>
        <taxon>Pomacea</taxon>
    </lineage>
</organism>
<dbReference type="Pfam" id="PF00801">
    <property type="entry name" value="PKD"/>
    <property type="match status" value="1"/>
</dbReference>
<dbReference type="Proteomes" id="UP000245119">
    <property type="component" value="Linkage Group LG1"/>
</dbReference>
<dbReference type="SMART" id="SM00089">
    <property type="entry name" value="PKD"/>
    <property type="match status" value="2"/>
</dbReference>
<name>A0A2T7PZX9_POMCA</name>
<dbReference type="OrthoDB" id="444119at2759"/>
<keyword evidence="8" id="KW-1185">Reference proteome</keyword>
<dbReference type="GO" id="GO:0006816">
    <property type="term" value="P:calcium ion transport"/>
    <property type="evidence" value="ECO:0007669"/>
    <property type="project" value="TreeGrafter"/>
</dbReference>
<evidence type="ECO:0000256" key="1">
    <source>
        <dbReference type="ARBA" id="ARBA00004141"/>
    </source>
</evidence>
<evidence type="ECO:0000259" key="6">
    <source>
        <dbReference type="PROSITE" id="PS50093"/>
    </source>
</evidence>
<dbReference type="InterPro" id="IPR035986">
    <property type="entry name" value="PKD_dom_sf"/>
</dbReference>
<reference evidence="7 8" key="1">
    <citation type="submission" date="2018-04" db="EMBL/GenBank/DDBJ databases">
        <title>The genome of golden apple snail Pomacea canaliculata provides insight into stress tolerance and invasive adaptation.</title>
        <authorList>
            <person name="Liu C."/>
            <person name="Liu B."/>
            <person name="Ren Y."/>
            <person name="Zhang Y."/>
            <person name="Wang H."/>
            <person name="Li S."/>
            <person name="Jiang F."/>
            <person name="Yin L."/>
            <person name="Zhang G."/>
            <person name="Qian W."/>
            <person name="Fan W."/>
        </authorList>
    </citation>
    <scope>NUCLEOTIDE SEQUENCE [LARGE SCALE GENOMIC DNA]</scope>
    <source>
        <strain evidence="7">SZHN2017</strain>
        <tissue evidence="7">Muscle</tissue>
    </source>
</reference>
<evidence type="ECO:0000313" key="8">
    <source>
        <dbReference type="Proteomes" id="UP000245119"/>
    </source>
</evidence>
<comment type="subcellular location">
    <subcellularLocation>
        <location evidence="1">Membrane</location>
        <topology evidence="1">Multi-pass membrane protein</topology>
    </subcellularLocation>
</comment>
<sequence>MFKFDKNLLEGCAAAGTIVALNTTDVTNQTNPAASCRQRCYDNGHVLALLRNSSVCSCNSTLSLLALLLPTPCGTGSWNVYRVHHVTTTSELTMRAGNQTITGRSYTKPSEDVGFFATLDLSIDTTFNFTFDDGVTLLTAAPPVYHSFVAASAHQVKVTAWVGVVQVGTSFKVDIQDVDEGRAPDLVALTSYHEVEPRTALHSILVVDEEVSNCSFRFGDGATLGLPLFQDFGSSQRVNHTYGICGRYNAVVDCSNTHGSVTDNYVFTAREWEPSVVVVVNGAAVAHDVGRNGVVAPPSSFTAGVDNVVEVKIDDILVTRHVVRPERQLPSPTILVSVEHAPWTLVTNVTVTVTSCDSGSLVVDFGLGDLPLLFFIQEATDSVVFWQAVNYTEVGAYLVTATLSNDVTNTSDSSWVTVEVPLVRFTATATNVTSLTDPVVLTLDINRGSAGPDRVVFTVDYGDGTNPKSYFQANDQDNFQPVKIPYMYTDWGIYSIAITASNNISSLSQSLLVQVGDNITYVDITSSKDRVTVSENVTFIVTCPTGSDVLYTLTFGDGSTLLVDENNMRTTGLRSAAEVTSASTVTVTHQYTTAGYYQVNVTAQNAFSQTTASLCPLVVVVNSTGVTSLTCTPPTVALSLPYDSTSLQAPVVNKRSAEITVQVKASVNCPQTVTTLDYSWKAFVVANDSRGRVVETTLQDICVFKMSNSTLVIPPRSLPFGLSKLTVTVAPSGYELVTSSRDIYLQAVQSEPVSIIDGGDVKTIMAYATAILDISQSYDPDLDTNVRKDLAFYLFCMPEASSRAAANLTLDAIMSASRLLGNRTIYRITTMNELWIYEYQPCFSDSQQLMVDLTTYSGKVGVVIAVCAVWRLVFFNDTNTIHLMVMLLEVRSVIFVYDDSADDDYDTVDYDDQQ</sequence>
<dbReference type="PANTHER" id="PTHR46730:SF1">
    <property type="entry name" value="PLAT DOMAIN-CONTAINING PROTEIN"/>
    <property type="match status" value="1"/>
</dbReference>